<evidence type="ECO:0000259" key="2">
    <source>
        <dbReference type="Pfam" id="PF13902"/>
    </source>
</evidence>
<dbReference type="Pfam" id="PF13902">
    <property type="entry name" value="R3H-assoc"/>
    <property type="match status" value="1"/>
</dbReference>
<dbReference type="GeneID" id="87881054"/>
<feature type="region of interest" description="Disordered" evidence="1">
    <location>
        <begin position="392"/>
        <end position="422"/>
    </location>
</feature>
<feature type="region of interest" description="Disordered" evidence="1">
    <location>
        <begin position="1"/>
        <end position="36"/>
    </location>
</feature>
<comment type="caution">
    <text evidence="3">The sequence shown here is derived from an EMBL/GenBank/DDBJ whole genome shotgun (WGS) entry which is preliminary data.</text>
</comment>
<feature type="compositionally biased region" description="Basic residues" evidence="1">
    <location>
        <begin position="199"/>
        <end position="211"/>
    </location>
</feature>
<reference evidence="3" key="1">
    <citation type="journal article" date="2023" name="Mol. Phylogenet. Evol.">
        <title>Genome-scale phylogeny and comparative genomics of the fungal order Sordariales.</title>
        <authorList>
            <person name="Hensen N."/>
            <person name="Bonometti L."/>
            <person name="Westerberg I."/>
            <person name="Brannstrom I.O."/>
            <person name="Guillou S."/>
            <person name="Cros-Aarteil S."/>
            <person name="Calhoun S."/>
            <person name="Haridas S."/>
            <person name="Kuo A."/>
            <person name="Mondo S."/>
            <person name="Pangilinan J."/>
            <person name="Riley R."/>
            <person name="LaButti K."/>
            <person name="Andreopoulos B."/>
            <person name="Lipzen A."/>
            <person name="Chen C."/>
            <person name="Yan M."/>
            <person name="Daum C."/>
            <person name="Ng V."/>
            <person name="Clum A."/>
            <person name="Steindorff A."/>
            <person name="Ohm R.A."/>
            <person name="Martin F."/>
            <person name="Silar P."/>
            <person name="Natvig D.O."/>
            <person name="Lalanne C."/>
            <person name="Gautier V."/>
            <person name="Ament-Velasquez S.L."/>
            <person name="Kruys A."/>
            <person name="Hutchinson M.I."/>
            <person name="Powell A.J."/>
            <person name="Barry K."/>
            <person name="Miller A.N."/>
            <person name="Grigoriev I.V."/>
            <person name="Debuchy R."/>
            <person name="Gladieux P."/>
            <person name="Hiltunen Thoren M."/>
            <person name="Johannesson H."/>
        </authorList>
    </citation>
    <scope>NUCLEOTIDE SEQUENCE</scope>
    <source>
        <strain evidence="3">CBS 333.67</strain>
    </source>
</reference>
<keyword evidence="4" id="KW-1185">Reference proteome</keyword>
<evidence type="ECO:0000313" key="3">
    <source>
        <dbReference type="EMBL" id="KAK3307330.1"/>
    </source>
</evidence>
<feature type="compositionally biased region" description="Low complexity" evidence="1">
    <location>
        <begin position="212"/>
        <end position="233"/>
    </location>
</feature>
<name>A0AAJ0GWK9_9PEZI</name>
<feature type="compositionally biased region" description="Low complexity" evidence="1">
    <location>
        <begin position="17"/>
        <end position="30"/>
    </location>
</feature>
<reference evidence="3" key="2">
    <citation type="submission" date="2023-06" db="EMBL/GenBank/DDBJ databases">
        <authorList>
            <consortium name="Lawrence Berkeley National Laboratory"/>
            <person name="Mondo S.J."/>
            <person name="Hensen N."/>
            <person name="Bonometti L."/>
            <person name="Westerberg I."/>
            <person name="Brannstrom I.O."/>
            <person name="Guillou S."/>
            <person name="Cros-Aarteil S."/>
            <person name="Calhoun S."/>
            <person name="Haridas S."/>
            <person name="Kuo A."/>
            <person name="Pangilinan J."/>
            <person name="Riley R."/>
            <person name="Labutti K."/>
            <person name="Andreopoulos B."/>
            <person name="Lipzen A."/>
            <person name="Chen C."/>
            <person name="Yanf M."/>
            <person name="Daum C."/>
            <person name="Ng V."/>
            <person name="Clum A."/>
            <person name="Steindorff A."/>
            <person name="Ohm R."/>
            <person name="Martin F."/>
            <person name="Silar P."/>
            <person name="Natvig D."/>
            <person name="Lalanne C."/>
            <person name="Gautier V."/>
            <person name="Ament-Velasquez S.L."/>
            <person name="Kruys A."/>
            <person name="Hutchinson M.I."/>
            <person name="Powell A.J."/>
            <person name="Barry K."/>
            <person name="Miller A.N."/>
            <person name="Grigoriev I.V."/>
            <person name="Debuchy R."/>
            <person name="Gladieux P."/>
            <person name="Thoren M.H."/>
            <person name="Johannesson H."/>
        </authorList>
    </citation>
    <scope>NUCLEOTIDE SEQUENCE</scope>
    <source>
        <strain evidence="3">CBS 333.67</strain>
    </source>
</reference>
<dbReference type="RefSeq" id="XP_062723110.1">
    <property type="nucleotide sequence ID" value="XM_062862225.1"/>
</dbReference>
<dbReference type="InterPro" id="IPR025952">
    <property type="entry name" value="R3H-assoc_dom"/>
</dbReference>
<sequence length="422" mass="47011">MAITRIPPGPEEDGDHLQQPQPIHPPHALHGPSLSNASTATVDIEAWTVAALESLSIAPIARGTGSALSIPLDVDQPVRETRGGGGGDNGAAARMKLRGVAFDGAIDDAAYGASITRPRSARDSMRRREALLKGKEGSRQRRRWENDHLLHVPNVQPPLPSDWQIHPTHRVLPPFPYQLAQYWDNNKSFRERATSDHRRNPKTNNNKKKKLMATSTTTTGAGMPSSSSSSVGRVPRDLRATAKRTPAVKSWLRVLEEPVRQFVVERGLLAVVAAPPKYQREEEEENQGRRDGADDSDETGPDDDEEDEIVFVGRGGRSMRDGKPWKTARRQEEEEEEEELGMVLDAREDEAGGGAFKRWLTHSISDYYGLDSKSVMVGNPVRRVVYIAAKQQKQQQQQQQHGPRLKSRISRPILPPPLWEMF</sequence>
<organism evidence="3 4">
    <name type="scientific">Chaetomium strumarium</name>
    <dbReference type="NCBI Taxonomy" id="1170767"/>
    <lineage>
        <taxon>Eukaryota</taxon>
        <taxon>Fungi</taxon>
        <taxon>Dikarya</taxon>
        <taxon>Ascomycota</taxon>
        <taxon>Pezizomycotina</taxon>
        <taxon>Sordariomycetes</taxon>
        <taxon>Sordariomycetidae</taxon>
        <taxon>Sordariales</taxon>
        <taxon>Chaetomiaceae</taxon>
        <taxon>Chaetomium</taxon>
    </lineage>
</organism>
<accession>A0AAJ0GWK9</accession>
<feature type="domain" description="R3H-associated N-terminal" evidence="2">
    <location>
        <begin position="119"/>
        <end position="244"/>
    </location>
</feature>
<gene>
    <name evidence="3" type="ORF">B0T15DRAFT_173988</name>
</gene>
<feature type="region of interest" description="Disordered" evidence="1">
    <location>
        <begin position="191"/>
        <end position="241"/>
    </location>
</feature>
<feature type="compositionally biased region" description="Acidic residues" evidence="1">
    <location>
        <begin position="294"/>
        <end position="309"/>
    </location>
</feature>
<feature type="compositionally biased region" description="Pro residues" evidence="1">
    <location>
        <begin position="413"/>
        <end position="422"/>
    </location>
</feature>
<evidence type="ECO:0000256" key="1">
    <source>
        <dbReference type="SAM" id="MobiDB-lite"/>
    </source>
</evidence>
<dbReference type="AlphaFoldDB" id="A0AAJ0GWK9"/>
<evidence type="ECO:0000313" key="4">
    <source>
        <dbReference type="Proteomes" id="UP001273166"/>
    </source>
</evidence>
<feature type="compositionally biased region" description="Basic and acidic residues" evidence="1">
    <location>
        <begin position="318"/>
        <end position="332"/>
    </location>
</feature>
<feature type="region of interest" description="Disordered" evidence="1">
    <location>
        <begin position="275"/>
        <end position="340"/>
    </location>
</feature>
<protein>
    <submittedName>
        <fullName evidence="3">R3H-associated N-terminal domain-containing protein</fullName>
    </submittedName>
</protein>
<dbReference type="EMBL" id="JAUDZG010000003">
    <property type="protein sequence ID" value="KAK3307330.1"/>
    <property type="molecule type" value="Genomic_DNA"/>
</dbReference>
<proteinExistence type="predicted"/>
<dbReference type="Proteomes" id="UP001273166">
    <property type="component" value="Unassembled WGS sequence"/>
</dbReference>